<feature type="non-terminal residue" evidence="2">
    <location>
        <position position="78"/>
    </location>
</feature>
<feature type="region of interest" description="Disordered" evidence="1">
    <location>
        <begin position="1"/>
        <end position="78"/>
    </location>
</feature>
<accession>A0A6J4Q7N4</accession>
<feature type="non-terminal residue" evidence="2">
    <location>
        <position position="1"/>
    </location>
</feature>
<name>A0A6J4Q7N4_9ACTN</name>
<sequence>ATRPSRRPAGNAPWHPPRFARVRQPDPLPRRPHPRHRRRIPQGDRLKERHGTGHLPPRRLRAGDVEDRATRGKATTLV</sequence>
<feature type="compositionally biased region" description="Basic and acidic residues" evidence="1">
    <location>
        <begin position="61"/>
        <end position="70"/>
    </location>
</feature>
<feature type="compositionally biased region" description="Basic residues" evidence="1">
    <location>
        <begin position="30"/>
        <end position="40"/>
    </location>
</feature>
<protein>
    <submittedName>
        <fullName evidence="2">Uncharacterized protein</fullName>
    </submittedName>
</protein>
<organism evidence="2">
    <name type="scientific">uncultured Rubrobacteraceae bacterium</name>
    <dbReference type="NCBI Taxonomy" id="349277"/>
    <lineage>
        <taxon>Bacteria</taxon>
        <taxon>Bacillati</taxon>
        <taxon>Actinomycetota</taxon>
        <taxon>Rubrobacteria</taxon>
        <taxon>Rubrobacterales</taxon>
        <taxon>Rubrobacteraceae</taxon>
        <taxon>environmental samples</taxon>
    </lineage>
</organism>
<reference evidence="2" key="1">
    <citation type="submission" date="2020-02" db="EMBL/GenBank/DDBJ databases">
        <authorList>
            <person name="Meier V. D."/>
        </authorList>
    </citation>
    <scope>NUCLEOTIDE SEQUENCE</scope>
    <source>
        <strain evidence="2">AVDCRST_MAG82</strain>
    </source>
</reference>
<gene>
    <name evidence="2" type="ORF">AVDCRST_MAG82-2459</name>
</gene>
<dbReference type="AlphaFoldDB" id="A0A6J4Q7N4"/>
<feature type="compositionally biased region" description="Basic and acidic residues" evidence="1">
    <location>
        <begin position="41"/>
        <end position="51"/>
    </location>
</feature>
<proteinExistence type="predicted"/>
<dbReference type="EMBL" id="CADCVA010000318">
    <property type="protein sequence ID" value="CAA9435859.1"/>
    <property type="molecule type" value="Genomic_DNA"/>
</dbReference>
<evidence type="ECO:0000256" key="1">
    <source>
        <dbReference type="SAM" id="MobiDB-lite"/>
    </source>
</evidence>
<evidence type="ECO:0000313" key="2">
    <source>
        <dbReference type="EMBL" id="CAA9435859.1"/>
    </source>
</evidence>